<evidence type="ECO:0000259" key="6">
    <source>
        <dbReference type="Pfam" id="PF04542"/>
    </source>
</evidence>
<accession>A0A1E5XTA6</accession>
<evidence type="ECO:0000256" key="1">
    <source>
        <dbReference type="ARBA" id="ARBA00010641"/>
    </source>
</evidence>
<evidence type="ECO:0000256" key="5">
    <source>
        <dbReference type="ARBA" id="ARBA00023163"/>
    </source>
</evidence>
<feature type="domain" description="RNA polymerase sigma-70 region 2" evidence="6">
    <location>
        <begin position="40"/>
        <end position="97"/>
    </location>
</feature>
<dbReference type="InterPro" id="IPR013324">
    <property type="entry name" value="RNA_pol_sigma_r3/r4-like"/>
</dbReference>
<reference evidence="8 9" key="1">
    <citation type="journal article" date="2015" name="Genome Announc.">
        <title>Genome Assemblies of Three Soil-Associated Devosia species: D. insulae, D. limi, and D. soli.</title>
        <authorList>
            <person name="Hassan Y.I."/>
            <person name="Lepp D."/>
            <person name="Zhou T."/>
        </authorList>
    </citation>
    <scope>NUCLEOTIDE SEQUENCE [LARGE SCALE GENOMIC DNA]</scope>
    <source>
        <strain evidence="8 9">DS-56</strain>
    </source>
</reference>
<dbReference type="InterPro" id="IPR007627">
    <property type="entry name" value="RNA_pol_sigma70_r2"/>
</dbReference>
<name>A0A1E5XTA6_9HYPH</name>
<evidence type="ECO:0000256" key="4">
    <source>
        <dbReference type="ARBA" id="ARBA00023125"/>
    </source>
</evidence>
<comment type="similarity">
    <text evidence="1">Belongs to the sigma-70 factor family. ECF subfamily.</text>
</comment>
<dbReference type="Pfam" id="PF08281">
    <property type="entry name" value="Sigma70_r4_2"/>
    <property type="match status" value="1"/>
</dbReference>
<dbReference type="SUPFAM" id="SSF88946">
    <property type="entry name" value="Sigma2 domain of RNA polymerase sigma factors"/>
    <property type="match status" value="1"/>
</dbReference>
<dbReference type="InterPro" id="IPR036388">
    <property type="entry name" value="WH-like_DNA-bd_sf"/>
</dbReference>
<evidence type="ECO:0000256" key="3">
    <source>
        <dbReference type="ARBA" id="ARBA00023082"/>
    </source>
</evidence>
<proteinExistence type="inferred from homology"/>
<dbReference type="InterPro" id="IPR014284">
    <property type="entry name" value="RNA_pol_sigma-70_dom"/>
</dbReference>
<dbReference type="GO" id="GO:0003677">
    <property type="term" value="F:DNA binding"/>
    <property type="evidence" value="ECO:0007669"/>
    <property type="project" value="UniProtKB-KW"/>
</dbReference>
<dbReference type="PANTHER" id="PTHR43133">
    <property type="entry name" value="RNA POLYMERASE ECF-TYPE SIGMA FACTO"/>
    <property type="match status" value="1"/>
</dbReference>
<gene>
    <name evidence="8" type="ORF">VW23_014835</name>
</gene>
<keyword evidence="9" id="KW-1185">Reference proteome</keyword>
<evidence type="ECO:0000313" key="9">
    <source>
        <dbReference type="Proteomes" id="UP000095463"/>
    </source>
</evidence>
<dbReference type="AlphaFoldDB" id="A0A1E5XTA6"/>
<evidence type="ECO:0000259" key="7">
    <source>
        <dbReference type="Pfam" id="PF08281"/>
    </source>
</evidence>
<dbReference type="InterPro" id="IPR013249">
    <property type="entry name" value="RNA_pol_sigma70_r4_t2"/>
</dbReference>
<keyword evidence="3" id="KW-0731">Sigma factor</keyword>
<comment type="caution">
    <text evidence="8">The sequence shown here is derived from an EMBL/GenBank/DDBJ whole genome shotgun (WGS) entry which is preliminary data.</text>
</comment>
<dbReference type="OrthoDB" id="7041663at2"/>
<dbReference type="RefSeq" id="WP_069909085.1">
    <property type="nucleotide sequence ID" value="NZ_LAJE02000129.1"/>
</dbReference>
<evidence type="ECO:0000256" key="2">
    <source>
        <dbReference type="ARBA" id="ARBA00023015"/>
    </source>
</evidence>
<dbReference type="GO" id="GO:0016987">
    <property type="term" value="F:sigma factor activity"/>
    <property type="evidence" value="ECO:0007669"/>
    <property type="project" value="UniProtKB-KW"/>
</dbReference>
<sequence>MSVTSDMEARLRALMLKALDGDANAYRALLEDLRRTLRPYFARRLTPALAANSDDLVQETLMAIHTRRLTYDRNQPLTAWVHAIARYKLIDHFRRSKVRATVPLEDDAALFARDDTGDASARMDVDTVLSSLPARRADLIRQVRLEGASIAEAAARSGMSESAVKVSIHRGLKSLADRFGGRSDE</sequence>
<evidence type="ECO:0000313" key="8">
    <source>
        <dbReference type="EMBL" id="OEO31744.1"/>
    </source>
</evidence>
<keyword evidence="5" id="KW-0804">Transcription</keyword>
<dbReference type="SUPFAM" id="SSF88659">
    <property type="entry name" value="Sigma3 and sigma4 domains of RNA polymerase sigma factors"/>
    <property type="match status" value="1"/>
</dbReference>
<keyword evidence="4" id="KW-0238">DNA-binding</keyword>
<dbReference type="Gene3D" id="1.10.10.10">
    <property type="entry name" value="Winged helix-like DNA-binding domain superfamily/Winged helix DNA-binding domain"/>
    <property type="match status" value="1"/>
</dbReference>
<dbReference type="Pfam" id="PF04542">
    <property type="entry name" value="Sigma70_r2"/>
    <property type="match status" value="1"/>
</dbReference>
<dbReference type="PANTHER" id="PTHR43133:SF58">
    <property type="entry name" value="ECF RNA POLYMERASE SIGMA FACTOR SIGD"/>
    <property type="match status" value="1"/>
</dbReference>
<dbReference type="InterPro" id="IPR039425">
    <property type="entry name" value="RNA_pol_sigma-70-like"/>
</dbReference>
<dbReference type="Proteomes" id="UP000095463">
    <property type="component" value="Unassembled WGS sequence"/>
</dbReference>
<dbReference type="EMBL" id="LAJE02000129">
    <property type="protein sequence ID" value="OEO31744.1"/>
    <property type="molecule type" value="Genomic_DNA"/>
</dbReference>
<feature type="domain" description="RNA polymerase sigma factor 70 region 4 type 2" evidence="7">
    <location>
        <begin position="123"/>
        <end position="175"/>
    </location>
</feature>
<organism evidence="8 9">
    <name type="scientific">Devosia insulae DS-56</name>
    <dbReference type="NCBI Taxonomy" id="1116389"/>
    <lineage>
        <taxon>Bacteria</taxon>
        <taxon>Pseudomonadati</taxon>
        <taxon>Pseudomonadota</taxon>
        <taxon>Alphaproteobacteria</taxon>
        <taxon>Hyphomicrobiales</taxon>
        <taxon>Devosiaceae</taxon>
        <taxon>Devosia</taxon>
    </lineage>
</organism>
<keyword evidence="2" id="KW-0805">Transcription regulation</keyword>
<dbReference type="NCBIfam" id="NF009191">
    <property type="entry name" value="PRK12539.1"/>
    <property type="match status" value="1"/>
</dbReference>
<dbReference type="GO" id="GO:0006352">
    <property type="term" value="P:DNA-templated transcription initiation"/>
    <property type="evidence" value="ECO:0007669"/>
    <property type="project" value="InterPro"/>
</dbReference>
<dbReference type="InterPro" id="IPR013325">
    <property type="entry name" value="RNA_pol_sigma_r2"/>
</dbReference>
<protein>
    <submittedName>
        <fullName evidence="8">RNA polymerase subunit sigma-70</fullName>
    </submittedName>
</protein>
<dbReference type="NCBIfam" id="TIGR02937">
    <property type="entry name" value="sigma70-ECF"/>
    <property type="match status" value="1"/>
</dbReference>
<dbReference type="Gene3D" id="1.10.1740.10">
    <property type="match status" value="1"/>
</dbReference>